<dbReference type="PANTHER" id="PTHR13278:SF0">
    <property type="entry name" value="ZINC FINGER PROTEIN 830"/>
    <property type="match status" value="1"/>
</dbReference>
<feature type="region of interest" description="Disordered" evidence="6">
    <location>
        <begin position="340"/>
        <end position="402"/>
    </location>
</feature>
<evidence type="ECO:0000256" key="5">
    <source>
        <dbReference type="ARBA" id="ARBA00023242"/>
    </source>
</evidence>
<feature type="compositionally biased region" description="Acidic residues" evidence="6">
    <location>
        <begin position="82"/>
        <end position="95"/>
    </location>
</feature>
<keyword evidence="8" id="KW-1185">Reference proteome</keyword>
<organism evidence="7 8">
    <name type="scientific">Coniochaeta hoffmannii</name>
    <dbReference type="NCBI Taxonomy" id="91930"/>
    <lineage>
        <taxon>Eukaryota</taxon>
        <taxon>Fungi</taxon>
        <taxon>Dikarya</taxon>
        <taxon>Ascomycota</taxon>
        <taxon>Pezizomycotina</taxon>
        <taxon>Sordariomycetes</taxon>
        <taxon>Sordariomycetidae</taxon>
        <taxon>Coniochaetales</taxon>
        <taxon>Coniochaetaceae</taxon>
        <taxon>Coniochaeta</taxon>
    </lineage>
</organism>
<gene>
    <name evidence="7" type="ORF">NKR19_g7681</name>
</gene>
<dbReference type="InterPro" id="IPR040050">
    <property type="entry name" value="ZNF830-like"/>
</dbReference>
<sequence>MADVRALLRQQRAARRIVHPHAAYSDAGKLLCTVCHEQVRAESLWEGHIRSVGHIQRVQKLQASAPAPDQPSASHKRKHDDQEDVDDVAMTDEEENGLRKKRSRHNVQEAGTGQESETNGKDARGEDRTIDNTTPTKIKPATPPLPRRTSGTPSQGVEVQLPSRPATPVAVRTEFAGAANGSAAPANRSPLRLHRETAAVAGFVPATGGMPAISTSSLTAPPPLSRTDAASTGAAVGRNAQDIDEAEWAAFEADLLHSNTNGASSRPGIPAAPADAVISAPVMTADEIAAKSAEEERERRRLTADIDLDNEKEDATRALEEEFEEMEELEARVRRLKERREALRQHQGSPPVTTEESKNAAAGQMEGMKGTETADGAEESDDEDDMDEDEDADDWAGFRFKG</sequence>
<comment type="subcellular location">
    <subcellularLocation>
        <location evidence="1">Nucleus</location>
    </subcellularLocation>
</comment>
<reference evidence="7" key="1">
    <citation type="submission" date="2022-07" db="EMBL/GenBank/DDBJ databases">
        <title>Fungi with potential for degradation of polypropylene.</title>
        <authorList>
            <person name="Gostincar C."/>
        </authorList>
    </citation>
    <scope>NUCLEOTIDE SEQUENCE</scope>
    <source>
        <strain evidence="7">EXF-13287</strain>
    </source>
</reference>
<dbReference type="AlphaFoldDB" id="A0AA38R9M2"/>
<dbReference type="GO" id="GO:0003676">
    <property type="term" value="F:nucleic acid binding"/>
    <property type="evidence" value="ECO:0007669"/>
    <property type="project" value="InterPro"/>
</dbReference>
<dbReference type="GO" id="GO:0008270">
    <property type="term" value="F:zinc ion binding"/>
    <property type="evidence" value="ECO:0007669"/>
    <property type="project" value="UniProtKB-KW"/>
</dbReference>
<feature type="compositionally biased region" description="Acidic residues" evidence="6">
    <location>
        <begin position="375"/>
        <end position="394"/>
    </location>
</feature>
<feature type="region of interest" description="Disordered" evidence="6">
    <location>
        <begin position="291"/>
        <end position="326"/>
    </location>
</feature>
<proteinExistence type="predicted"/>
<evidence type="ECO:0000256" key="6">
    <source>
        <dbReference type="SAM" id="MobiDB-lite"/>
    </source>
</evidence>
<evidence type="ECO:0000313" key="8">
    <source>
        <dbReference type="Proteomes" id="UP001174691"/>
    </source>
</evidence>
<dbReference type="PANTHER" id="PTHR13278">
    <property type="entry name" value="ZINC FINGER PROTEIN 830"/>
    <property type="match status" value="1"/>
</dbReference>
<keyword evidence="2" id="KW-0479">Metal-binding</keyword>
<evidence type="ECO:0000256" key="2">
    <source>
        <dbReference type="ARBA" id="ARBA00022723"/>
    </source>
</evidence>
<dbReference type="GO" id="GO:0033314">
    <property type="term" value="P:mitotic DNA replication checkpoint signaling"/>
    <property type="evidence" value="ECO:0007669"/>
    <property type="project" value="TreeGrafter"/>
</dbReference>
<feature type="compositionally biased region" description="Low complexity" evidence="6">
    <location>
        <begin position="62"/>
        <end position="73"/>
    </location>
</feature>
<dbReference type="EMBL" id="JANBVN010000139">
    <property type="protein sequence ID" value="KAJ9138792.1"/>
    <property type="molecule type" value="Genomic_DNA"/>
</dbReference>
<feature type="compositionally biased region" description="Basic and acidic residues" evidence="6">
    <location>
        <begin position="118"/>
        <end position="130"/>
    </location>
</feature>
<accession>A0AA38R9M2</accession>
<dbReference type="Proteomes" id="UP001174691">
    <property type="component" value="Unassembled WGS sequence"/>
</dbReference>
<dbReference type="GO" id="GO:0005681">
    <property type="term" value="C:spliceosomal complex"/>
    <property type="evidence" value="ECO:0007669"/>
    <property type="project" value="InterPro"/>
</dbReference>
<evidence type="ECO:0000256" key="1">
    <source>
        <dbReference type="ARBA" id="ARBA00004123"/>
    </source>
</evidence>
<keyword evidence="5" id="KW-0539">Nucleus</keyword>
<keyword evidence="4" id="KW-0862">Zinc</keyword>
<feature type="compositionally biased region" description="Basic and acidic residues" evidence="6">
    <location>
        <begin position="291"/>
        <end position="304"/>
    </location>
</feature>
<dbReference type="GO" id="GO:0044773">
    <property type="term" value="P:mitotic DNA damage checkpoint signaling"/>
    <property type="evidence" value="ECO:0007669"/>
    <property type="project" value="TreeGrafter"/>
</dbReference>
<keyword evidence="3" id="KW-0863">Zinc-finger</keyword>
<name>A0AA38R9M2_9PEZI</name>
<comment type="caution">
    <text evidence="7">The sequence shown here is derived from an EMBL/GenBank/DDBJ whole genome shotgun (WGS) entry which is preliminary data.</text>
</comment>
<dbReference type="GO" id="GO:0033260">
    <property type="term" value="P:nuclear DNA replication"/>
    <property type="evidence" value="ECO:0007669"/>
    <property type="project" value="TreeGrafter"/>
</dbReference>
<evidence type="ECO:0000256" key="3">
    <source>
        <dbReference type="ARBA" id="ARBA00022771"/>
    </source>
</evidence>
<protein>
    <recommendedName>
        <fullName evidence="9">Coiled-coil domain-containing protein 16</fullName>
    </recommendedName>
</protein>
<feature type="region of interest" description="Disordered" evidence="6">
    <location>
        <begin position="60"/>
        <end position="161"/>
    </location>
</feature>
<evidence type="ECO:0000313" key="7">
    <source>
        <dbReference type="EMBL" id="KAJ9138792.1"/>
    </source>
</evidence>
<evidence type="ECO:0008006" key="9">
    <source>
        <dbReference type="Google" id="ProtNLM"/>
    </source>
</evidence>
<evidence type="ECO:0000256" key="4">
    <source>
        <dbReference type="ARBA" id="ARBA00022833"/>
    </source>
</evidence>